<evidence type="ECO:0000313" key="3">
    <source>
        <dbReference type="Proteomes" id="UP000886998"/>
    </source>
</evidence>
<feature type="compositionally biased region" description="Basic and acidic residues" evidence="1">
    <location>
        <begin position="1"/>
        <end position="12"/>
    </location>
</feature>
<name>A0A8X6XD80_9ARAC</name>
<evidence type="ECO:0000313" key="2">
    <source>
        <dbReference type="EMBL" id="GFY50545.1"/>
    </source>
</evidence>
<accession>A0A8X6XD80</accession>
<keyword evidence="3" id="KW-1185">Reference proteome</keyword>
<feature type="compositionally biased region" description="Basic residues" evidence="1">
    <location>
        <begin position="13"/>
        <end position="22"/>
    </location>
</feature>
<gene>
    <name evidence="2" type="ORF">TNIN_343331</name>
</gene>
<feature type="region of interest" description="Disordered" evidence="1">
    <location>
        <begin position="1"/>
        <end position="25"/>
    </location>
</feature>
<dbReference type="Proteomes" id="UP000886998">
    <property type="component" value="Unassembled WGS sequence"/>
</dbReference>
<protein>
    <submittedName>
        <fullName evidence="2">Uncharacterized protein</fullName>
    </submittedName>
</protein>
<reference evidence="2" key="1">
    <citation type="submission" date="2020-08" db="EMBL/GenBank/DDBJ databases">
        <title>Multicomponent nature underlies the extraordinary mechanical properties of spider dragline silk.</title>
        <authorList>
            <person name="Kono N."/>
            <person name="Nakamura H."/>
            <person name="Mori M."/>
            <person name="Yoshida Y."/>
            <person name="Ohtoshi R."/>
            <person name="Malay A.D."/>
            <person name="Moran D.A.P."/>
            <person name="Tomita M."/>
            <person name="Numata K."/>
            <person name="Arakawa K."/>
        </authorList>
    </citation>
    <scope>NUCLEOTIDE SEQUENCE</scope>
</reference>
<organism evidence="2 3">
    <name type="scientific">Trichonephila inaurata madagascariensis</name>
    <dbReference type="NCBI Taxonomy" id="2747483"/>
    <lineage>
        <taxon>Eukaryota</taxon>
        <taxon>Metazoa</taxon>
        <taxon>Ecdysozoa</taxon>
        <taxon>Arthropoda</taxon>
        <taxon>Chelicerata</taxon>
        <taxon>Arachnida</taxon>
        <taxon>Araneae</taxon>
        <taxon>Araneomorphae</taxon>
        <taxon>Entelegynae</taxon>
        <taxon>Araneoidea</taxon>
        <taxon>Nephilidae</taxon>
        <taxon>Trichonephila</taxon>
        <taxon>Trichonephila inaurata</taxon>
    </lineage>
</organism>
<dbReference type="AlphaFoldDB" id="A0A8X6XD80"/>
<comment type="caution">
    <text evidence="2">The sequence shown here is derived from an EMBL/GenBank/DDBJ whole genome shotgun (WGS) entry which is preliminary data.</text>
</comment>
<proteinExistence type="predicted"/>
<dbReference type="EMBL" id="BMAV01007550">
    <property type="protein sequence ID" value="GFY50545.1"/>
    <property type="molecule type" value="Genomic_DNA"/>
</dbReference>
<evidence type="ECO:0000256" key="1">
    <source>
        <dbReference type="SAM" id="MobiDB-lite"/>
    </source>
</evidence>
<sequence>MTSEDHSGELTVRKRNRTRSRKSCLPPRRCGISSVQTKQKVLNFRITACNQLAPLKLIFTAQEIRNSGKIVAESSDRKQNLHPFKYEEEEILLKSKRVTYFFQVEKCVLGKNHDSPSLQNIKKLIL</sequence>